<dbReference type="AlphaFoldDB" id="A0A1I8H0C3"/>
<evidence type="ECO:0000313" key="1">
    <source>
        <dbReference type="Proteomes" id="UP000095280"/>
    </source>
</evidence>
<reference evidence="2" key="1">
    <citation type="submission" date="2016-11" db="UniProtKB">
        <authorList>
            <consortium name="WormBaseParasite"/>
        </authorList>
    </citation>
    <scope>IDENTIFICATION</scope>
</reference>
<proteinExistence type="predicted"/>
<organism evidence="1 2">
    <name type="scientific">Macrostomum lignano</name>
    <dbReference type="NCBI Taxonomy" id="282301"/>
    <lineage>
        <taxon>Eukaryota</taxon>
        <taxon>Metazoa</taxon>
        <taxon>Spiralia</taxon>
        <taxon>Lophotrochozoa</taxon>
        <taxon>Platyhelminthes</taxon>
        <taxon>Rhabditophora</taxon>
        <taxon>Macrostomorpha</taxon>
        <taxon>Macrostomida</taxon>
        <taxon>Macrostomidae</taxon>
        <taxon>Macrostomum</taxon>
    </lineage>
</organism>
<accession>A0A1I8H0C3</accession>
<dbReference type="WBParaSite" id="maker-uti_cns_0003770-snap-gene-0.10-mRNA-1">
    <property type="protein sequence ID" value="maker-uti_cns_0003770-snap-gene-0.10-mRNA-1"/>
    <property type="gene ID" value="maker-uti_cns_0003770-snap-gene-0.10"/>
</dbReference>
<name>A0A1I8H0C3_9PLAT</name>
<protein>
    <submittedName>
        <fullName evidence="2">Protamine-2</fullName>
    </submittedName>
</protein>
<dbReference type="Proteomes" id="UP000095280">
    <property type="component" value="Unplaced"/>
</dbReference>
<sequence>MEHTVEFEQEPVELMELEEVTWGESNRKCSGHLGFRTRCPQHRRCCSRPRRRQRRKRCCV</sequence>
<keyword evidence="1" id="KW-1185">Reference proteome</keyword>
<evidence type="ECO:0000313" key="2">
    <source>
        <dbReference type="WBParaSite" id="maker-uti_cns_0003770-snap-gene-0.10-mRNA-1"/>
    </source>
</evidence>